<dbReference type="CTD" id="9942"/>
<keyword evidence="6" id="KW-0859">Xylose metabolism</keyword>
<dbReference type="RefSeq" id="XP_032802289.1">
    <property type="nucleotide sequence ID" value="XM_032946398.1"/>
</dbReference>
<dbReference type="Proteomes" id="UP001318040">
    <property type="component" value="Chromosome 4"/>
</dbReference>
<dbReference type="Pfam" id="PF00370">
    <property type="entry name" value="FGGY_N"/>
    <property type="match status" value="1"/>
</dbReference>
<evidence type="ECO:0000259" key="7">
    <source>
        <dbReference type="Pfam" id="PF00370"/>
    </source>
</evidence>
<keyword evidence="6" id="KW-0067">ATP-binding</keyword>
<evidence type="ECO:0000313" key="9">
    <source>
        <dbReference type="Proteomes" id="UP001318040"/>
    </source>
</evidence>
<dbReference type="Pfam" id="PF02782">
    <property type="entry name" value="FGGY_C"/>
    <property type="match status" value="1"/>
</dbReference>
<dbReference type="InterPro" id="IPR018485">
    <property type="entry name" value="FGGY_C"/>
</dbReference>
<evidence type="ECO:0000256" key="5">
    <source>
        <dbReference type="ARBA" id="ARBA00022777"/>
    </source>
</evidence>
<dbReference type="GO" id="GO:0005524">
    <property type="term" value="F:ATP binding"/>
    <property type="evidence" value="ECO:0007669"/>
    <property type="project" value="UniProtKB-KW"/>
</dbReference>
<protein>
    <recommendedName>
        <fullName evidence="3 6">Xylulose kinase</fullName>
        <ecNumber evidence="6">2.7.1.17</ecNumber>
    </recommendedName>
</protein>
<gene>
    <name evidence="10 11" type="primary">XYLB</name>
</gene>
<dbReference type="GO" id="GO:0004856">
    <property type="term" value="F:D-xylulokinase activity"/>
    <property type="evidence" value="ECO:0007669"/>
    <property type="project" value="UniProtKB-UniRule"/>
</dbReference>
<dbReference type="PIRSF" id="PIRSF000538">
    <property type="entry name" value="GlpK"/>
    <property type="match status" value="1"/>
</dbReference>
<keyword evidence="5 6" id="KW-0418">Kinase</keyword>
<dbReference type="PANTHER" id="PTHR10196:SF57">
    <property type="entry name" value="XYLULOSE KINASE"/>
    <property type="match status" value="1"/>
</dbReference>
<evidence type="ECO:0000313" key="11">
    <source>
        <dbReference type="RefSeq" id="XP_032802289.1"/>
    </source>
</evidence>
<evidence type="ECO:0000256" key="1">
    <source>
        <dbReference type="ARBA" id="ARBA00003260"/>
    </source>
</evidence>
<evidence type="ECO:0000313" key="10">
    <source>
        <dbReference type="RefSeq" id="XP_032802288.1"/>
    </source>
</evidence>
<dbReference type="InterPro" id="IPR000577">
    <property type="entry name" value="Carb_kinase_FGGY"/>
</dbReference>
<dbReference type="CDD" id="cd07776">
    <property type="entry name" value="ASKHA_NBD_FGGY_SpXK-like"/>
    <property type="match status" value="1"/>
</dbReference>
<dbReference type="PANTHER" id="PTHR10196">
    <property type="entry name" value="SUGAR KINASE"/>
    <property type="match status" value="1"/>
</dbReference>
<dbReference type="InterPro" id="IPR043129">
    <property type="entry name" value="ATPase_NBD"/>
</dbReference>
<dbReference type="FunFam" id="3.30.420.40:FF:000118">
    <property type="entry name" value="Xylulose kinase 2"/>
    <property type="match status" value="1"/>
</dbReference>
<feature type="domain" description="Carbohydrate kinase FGGY C-terminal" evidence="8">
    <location>
        <begin position="294"/>
        <end position="487"/>
    </location>
</feature>
<dbReference type="GO" id="GO:0005997">
    <property type="term" value="P:xylulose metabolic process"/>
    <property type="evidence" value="ECO:0007669"/>
    <property type="project" value="UniProtKB-UniRule"/>
</dbReference>
<dbReference type="InterPro" id="IPR042024">
    <property type="entry name" value="D-XK_euk"/>
</dbReference>
<keyword evidence="9" id="KW-1185">Reference proteome</keyword>
<keyword evidence="6" id="KW-0547">Nucleotide-binding</keyword>
<sequence length="543" mass="59025">MSTPRGFVLGLDLSTQQVKAMVLDDELVVLTEVHVHFDKDLPKFSTQGGVHIHEDKLTVTSPVLMWVEAIDLALERLVQSGVDLSQVAVLSGSGQQHGSVYWRQGARKTLHNAAASSPLHLTLQGCFSLDEVPVWMDSSTATECRQLEQALGGAQSLADITGSRAYERFTGNQIAKVYRTWPRAYEDTERISLVSSFAASLFLGNYATIDYSDGSGMNLLDIRKKCWTQRCLDACAPDLAEKLGELVPSHTVLGPVSSYLVQRYGFSPNCQVVAFSGDNPGSLAGMRLQAGDIAVSLGTSDTVFLWLKEPRPALEGHVFCNPICQEAYMALICFKNASLTRERVRDRCAAGSWEEFSRALRATPPGNGGNIGFYFDTMEITPPAVGIHRFNTDDEKVEAFADDVEVRALVEGQFLAKRVHAEGLGYRTAGRDGPGPFSQTEPETRILATGGASSNKDILQVLADVFNVPVYTLDTANSACLGAAYRAKHGLLAASGLSFSAVVRTAPPCQLATWPSQDSAKVYSAMLERFQRLEQTFVGPCRP</sequence>
<evidence type="ECO:0000256" key="6">
    <source>
        <dbReference type="RuleBase" id="RU367058"/>
    </source>
</evidence>
<dbReference type="Gene3D" id="3.30.420.40">
    <property type="match status" value="2"/>
</dbReference>
<comment type="catalytic activity">
    <reaction evidence="6">
        <text>D-xylulose + ATP = D-xylulose 5-phosphate + ADP + H(+)</text>
        <dbReference type="Rhea" id="RHEA:10964"/>
        <dbReference type="ChEBI" id="CHEBI:15378"/>
        <dbReference type="ChEBI" id="CHEBI:17140"/>
        <dbReference type="ChEBI" id="CHEBI:30616"/>
        <dbReference type="ChEBI" id="CHEBI:57737"/>
        <dbReference type="ChEBI" id="CHEBI:456216"/>
        <dbReference type="EC" id="2.7.1.17"/>
    </reaction>
</comment>
<evidence type="ECO:0000256" key="4">
    <source>
        <dbReference type="ARBA" id="ARBA00022679"/>
    </source>
</evidence>
<name>A0AAJ7SNE5_PETMA</name>
<dbReference type="RefSeq" id="XP_032802288.1">
    <property type="nucleotide sequence ID" value="XM_032946397.1"/>
</dbReference>
<dbReference type="InterPro" id="IPR018484">
    <property type="entry name" value="FGGY_N"/>
</dbReference>
<feature type="domain" description="Carbohydrate kinase FGGY N-terminal" evidence="7">
    <location>
        <begin position="131"/>
        <end position="281"/>
    </location>
</feature>
<evidence type="ECO:0000256" key="3">
    <source>
        <dbReference type="ARBA" id="ARBA00019263"/>
    </source>
</evidence>
<keyword evidence="4 6" id="KW-0808">Transferase</keyword>
<accession>A0AAJ7SNE5</accession>
<evidence type="ECO:0000256" key="2">
    <source>
        <dbReference type="ARBA" id="ARBA00009156"/>
    </source>
</evidence>
<dbReference type="SUPFAM" id="SSF53067">
    <property type="entry name" value="Actin-like ATPase domain"/>
    <property type="match status" value="2"/>
</dbReference>
<keyword evidence="6" id="KW-0119">Carbohydrate metabolism</keyword>
<dbReference type="GO" id="GO:0005829">
    <property type="term" value="C:cytosol"/>
    <property type="evidence" value="ECO:0007669"/>
    <property type="project" value="TreeGrafter"/>
</dbReference>
<comment type="function">
    <text evidence="1 6">Phosphorylates D-xylulose to produce D-xylulose 5-phosphate, a molecule that may play an important role in the regulation of glucose metabolism and lipogenesis.</text>
</comment>
<dbReference type="GO" id="GO:0042732">
    <property type="term" value="P:D-xylose metabolic process"/>
    <property type="evidence" value="ECO:0007669"/>
    <property type="project" value="UniProtKB-UniRule"/>
</dbReference>
<dbReference type="EC" id="2.7.1.17" evidence="6"/>
<dbReference type="AlphaFoldDB" id="A0AAJ7SNE5"/>
<evidence type="ECO:0000259" key="8">
    <source>
        <dbReference type="Pfam" id="PF02782"/>
    </source>
</evidence>
<dbReference type="KEGG" id="pmrn:116938783"/>
<organism evidence="9 11">
    <name type="scientific">Petromyzon marinus</name>
    <name type="common">Sea lamprey</name>
    <dbReference type="NCBI Taxonomy" id="7757"/>
    <lineage>
        <taxon>Eukaryota</taxon>
        <taxon>Metazoa</taxon>
        <taxon>Chordata</taxon>
        <taxon>Craniata</taxon>
        <taxon>Vertebrata</taxon>
        <taxon>Cyclostomata</taxon>
        <taxon>Hyperoartia</taxon>
        <taxon>Petromyzontiformes</taxon>
        <taxon>Petromyzontidae</taxon>
        <taxon>Petromyzon</taxon>
    </lineage>
</organism>
<comment type="similarity">
    <text evidence="2 6">Belongs to the FGGY kinase family.</text>
</comment>
<proteinExistence type="inferred from homology"/>
<reference evidence="10 11" key="1">
    <citation type="submission" date="2025-04" db="UniProtKB">
        <authorList>
            <consortium name="RefSeq"/>
        </authorList>
    </citation>
    <scope>IDENTIFICATION</scope>
    <source>
        <tissue evidence="10 11">Sperm</tissue>
    </source>
</reference>